<accession>A0AAV3RQX4</accession>
<gene>
    <name evidence="1" type="ORF">LIER_42132</name>
</gene>
<comment type="caution">
    <text evidence="1">The sequence shown here is derived from an EMBL/GenBank/DDBJ whole genome shotgun (WGS) entry which is preliminary data.</text>
</comment>
<dbReference type="AlphaFoldDB" id="A0AAV3RQX4"/>
<dbReference type="Proteomes" id="UP001454036">
    <property type="component" value="Unassembled WGS sequence"/>
</dbReference>
<reference evidence="1 2" key="1">
    <citation type="submission" date="2024-01" db="EMBL/GenBank/DDBJ databases">
        <title>The complete chloroplast genome sequence of Lithospermum erythrorhizon: insights into the phylogenetic relationship among Boraginaceae species and the maternal lineages of purple gromwells.</title>
        <authorList>
            <person name="Okada T."/>
            <person name="Watanabe K."/>
        </authorList>
    </citation>
    <scope>NUCLEOTIDE SEQUENCE [LARGE SCALE GENOMIC DNA]</scope>
</reference>
<organism evidence="1 2">
    <name type="scientific">Lithospermum erythrorhizon</name>
    <name type="common">Purple gromwell</name>
    <name type="synonym">Lithospermum officinale var. erythrorhizon</name>
    <dbReference type="NCBI Taxonomy" id="34254"/>
    <lineage>
        <taxon>Eukaryota</taxon>
        <taxon>Viridiplantae</taxon>
        <taxon>Streptophyta</taxon>
        <taxon>Embryophyta</taxon>
        <taxon>Tracheophyta</taxon>
        <taxon>Spermatophyta</taxon>
        <taxon>Magnoliopsida</taxon>
        <taxon>eudicotyledons</taxon>
        <taxon>Gunneridae</taxon>
        <taxon>Pentapetalae</taxon>
        <taxon>asterids</taxon>
        <taxon>lamiids</taxon>
        <taxon>Boraginales</taxon>
        <taxon>Boraginaceae</taxon>
        <taxon>Boraginoideae</taxon>
        <taxon>Lithospermeae</taxon>
        <taxon>Lithospermum</taxon>
    </lineage>
</organism>
<protein>
    <submittedName>
        <fullName evidence="1">Uncharacterized protein</fullName>
    </submittedName>
</protein>
<proteinExistence type="predicted"/>
<evidence type="ECO:0000313" key="2">
    <source>
        <dbReference type="Proteomes" id="UP001454036"/>
    </source>
</evidence>
<evidence type="ECO:0000313" key="1">
    <source>
        <dbReference type="EMBL" id="GAA0177399.1"/>
    </source>
</evidence>
<sequence length="97" mass="11024">MEENFSSIFVPHNSSKFKSTDSIPSWCVQSRGHRFGVGQAIGEDTKHVELDNHFVREKVALGQVNVHHVPYTYQIVDFFSNGLPLVLFQDFQDSLSV</sequence>
<name>A0AAV3RQX4_LITER</name>
<keyword evidence="2" id="KW-1185">Reference proteome</keyword>
<dbReference type="EMBL" id="BAABME010028223">
    <property type="protein sequence ID" value="GAA0177399.1"/>
    <property type="molecule type" value="Genomic_DNA"/>
</dbReference>